<evidence type="ECO:0000313" key="7">
    <source>
        <dbReference type="EMBL" id="ABK18476.1"/>
    </source>
</evidence>
<evidence type="ECO:0000256" key="4">
    <source>
        <dbReference type="ARBA" id="ARBA00022801"/>
    </source>
</evidence>
<dbReference type="STRING" id="335543.Sfum_2798"/>
<keyword evidence="3 6" id="KW-0227">DNA damage</keyword>
<reference evidence="7 8" key="1">
    <citation type="submission" date="2006-10" db="EMBL/GenBank/DDBJ databases">
        <title>Complete sequence of Syntrophobacter fumaroxidans MPOB.</title>
        <authorList>
            <consortium name="US DOE Joint Genome Institute"/>
            <person name="Copeland A."/>
            <person name="Lucas S."/>
            <person name="Lapidus A."/>
            <person name="Barry K."/>
            <person name="Detter J.C."/>
            <person name="Glavina del Rio T."/>
            <person name="Hammon N."/>
            <person name="Israni S."/>
            <person name="Pitluck S."/>
            <person name="Goltsman E.G."/>
            <person name="Martinez M."/>
            <person name="Schmutz J."/>
            <person name="Larimer F."/>
            <person name="Land M."/>
            <person name="Hauser L."/>
            <person name="Kyrpides N."/>
            <person name="Kim E."/>
            <person name="Boone D.R."/>
            <person name="Brockman F."/>
            <person name="Culley D."/>
            <person name="Ferry J."/>
            <person name="Gunsalus R."/>
            <person name="McInerney M.J."/>
            <person name="Morrison M."/>
            <person name="Plugge C."/>
            <person name="Rohlin L."/>
            <person name="Scholten J."/>
            <person name="Sieber J."/>
            <person name="Stams A.J.M."/>
            <person name="Worm P."/>
            <person name="Henstra A.M."/>
            <person name="Richardson P."/>
        </authorList>
    </citation>
    <scope>NUCLEOTIDE SEQUENCE [LARGE SCALE GENOMIC DNA]</scope>
    <source>
        <strain evidence="8">DSM 10017 / MPOB</strain>
    </source>
</reference>
<dbReference type="GO" id="GO:0004519">
    <property type="term" value="F:endonuclease activity"/>
    <property type="evidence" value="ECO:0007669"/>
    <property type="project" value="UniProtKB-KW"/>
</dbReference>
<evidence type="ECO:0000256" key="3">
    <source>
        <dbReference type="ARBA" id="ARBA00022763"/>
    </source>
</evidence>
<dbReference type="GO" id="GO:0016787">
    <property type="term" value="F:hydrolase activity"/>
    <property type="evidence" value="ECO:0007669"/>
    <property type="project" value="UniProtKB-KW"/>
</dbReference>
<dbReference type="HOGENOM" id="CLU_111913_3_0_7"/>
<sequence length="129" mass="15131">MSRIHGTNTKPELEVRRRLHSMGFRFRLHCSKLPGKPDIVLPKHKKAIFVHGCFWHGHQGCKRSKPPSSNVQFWTAKIAKTVERDRNNRKALVELGWQALTIWSCEIKNTEFLEKRLREFLDDPASEEK</sequence>
<dbReference type="eggNOG" id="COG3727">
    <property type="taxonomic scope" value="Bacteria"/>
</dbReference>
<dbReference type="PIRSF" id="PIRSF018267">
    <property type="entry name" value="VSR_endonuc"/>
    <property type="match status" value="1"/>
</dbReference>
<comment type="similarity">
    <text evidence="6">Belongs to the vsr family.</text>
</comment>
<dbReference type="KEGG" id="sfu:Sfum_2798"/>
<dbReference type="EMBL" id="CP000478">
    <property type="protein sequence ID" value="ABK18476.1"/>
    <property type="molecule type" value="Genomic_DNA"/>
</dbReference>
<dbReference type="AlphaFoldDB" id="A0LM24"/>
<name>A0LM24_SYNFM</name>
<evidence type="ECO:0000256" key="1">
    <source>
        <dbReference type="ARBA" id="ARBA00022722"/>
    </source>
</evidence>
<dbReference type="SUPFAM" id="SSF52980">
    <property type="entry name" value="Restriction endonuclease-like"/>
    <property type="match status" value="1"/>
</dbReference>
<comment type="function">
    <text evidence="6">May nick specific sequences that contain T:G mispairs resulting from m5C-deamination.</text>
</comment>
<keyword evidence="5 6" id="KW-0234">DNA repair</keyword>
<gene>
    <name evidence="7" type="ordered locus">Sfum_2798</name>
</gene>
<dbReference type="GO" id="GO:0006298">
    <property type="term" value="P:mismatch repair"/>
    <property type="evidence" value="ECO:0007669"/>
    <property type="project" value="UniProtKB-UniRule"/>
</dbReference>
<keyword evidence="8" id="KW-1185">Reference proteome</keyword>
<dbReference type="CDD" id="cd00221">
    <property type="entry name" value="Vsr"/>
    <property type="match status" value="1"/>
</dbReference>
<dbReference type="EC" id="3.1.-.-" evidence="6"/>
<dbReference type="InParanoid" id="A0LM24"/>
<evidence type="ECO:0000256" key="5">
    <source>
        <dbReference type="ARBA" id="ARBA00023204"/>
    </source>
</evidence>
<dbReference type="InterPro" id="IPR011335">
    <property type="entry name" value="Restrct_endonuc-II-like"/>
</dbReference>
<dbReference type="NCBIfam" id="TIGR00632">
    <property type="entry name" value="vsr"/>
    <property type="match status" value="1"/>
</dbReference>
<dbReference type="Proteomes" id="UP000001784">
    <property type="component" value="Chromosome"/>
</dbReference>
<keyword evidence="1 6" id="KW-0540">Nuclease</keyword>
<proteinExistence type="inferred from homology"/>
<dbReference type="InterPro" id="IPR004603">
    <property type="entry name" value="DNA_mismatch_endonuc_vsr"/>
</dbReference>
<keyword evidence="4 6" id="KW-0378">Hydrolase</keyword>
<dbReference type="Pfam" id="PF03852">
    <property type="entry name" value="Vsr"/>
    <property type="match status" value="1"/>
</dbReference>
<dbReference type="Gene3D" id="3.40.960.10">
    <property type="entry name" value="VSR Endonuclease"/>
    <property type="match status" value="1"/>
</dbReference>
<evidence type="ECO:0000313" key="8">
    <source>
        <dbReference type="Proteomes" id="UP000001784"/>
    </source>
</evidence>
<keyword evidence="2 6" id="KW-0255">Endonuclease</keyword>
<protein>
    <recommendedName>
        <fullName evidence="6">Very short patch repair endonuclease</fullName>
        <ecNumber evidence="6">3.1.-.-</ecNumber>
    </recommendedName>
</protein>
<evidence type="ECO:0000256" key="6">
    <source>
        <dbReference type="PIRNR" id="PIRNR018267"/>
    </source>
</evidence>
<organism evidence="7 8">
    <name type="scientific">Syntrophobacter fumaroxidans (strain DSM 10017 / MPOB)</name>
    <dbReference type="NCBI Taxonomy" id="335543"/>
    <lineage>
        <taxon>Bacteria</taxon>
        <taxon>Pseudomonadati</taxon>
        <taxon>Thermodesulfobacteriota</taxon>
        <taxon>Syntrophobacteria</taxon>
        <taxon>Syntrophobacterales</taxon>
        <taxon>Syntrophobacteraceae</taxon>
        <taxon>Syntrophobacter</taxon>
    </lineage>
</organism>
<accession>A0LM24</accession>
<evidence type="ECO:0000256" key="2">
    <source>
        <dbReference type="ARBA" id="ARBA00022759"/>
    </source>
</evidence>
<dbReference type="REBASE" id="13884">
    <property type="entry name" value="V.SfuMORF2797P"/>
</dbReference>